<accession>A0A1M7JUD0</accession>
<gene>
    <name evidence="3" type="ORF">SAMN05216593_101558</name>
</gene>
<dbReference type="GO" id="GO:0016757">
    <property type="term" value="F:glycosyltransferase activity"/>
    <property type="evidence" value="ECO:0007669"/>
    <property type="project" value="InterPro"/>
</dbReference>
<dbReference type="Proteomes" id="UP000183983">
    <property type="component" value="Unassembled WGS sequence"/>
</dbReference>
<feature type="domain" description="Glycosyltransferase subfamily 4-like N-terminal" evidence="2">
    <location>
        <begin position="57"/>
        <end position="160"/>
    </location>
</feature>
<dbReference type="InterPro" id="IPR050194">
    <property type="entry name" value="Glycosyltransferase_grp1"/>
</dbReference>
<evidence type="ECO:0000313" key="4">
    <source>
        <dbReference type="Proteomes" id="UP000183983"/>
    </source>
</evidence>
<dbReference type="STRING" id="1190415.SAMN05216593_101558"/>
<dbReference type="EMBL" id="FRDA01000001">
    <property type="protein sequence ID" value="SHM56662.1"/>
    <property type="molecule type" value="Genomic_DNA"/>
</dbReference>
<name>A0A1M7JUD0_9PSED</name>
<dbReference type="PANTHER" id="PTHR45947:SF3">
    <property type="entry name" value="SULFOQUINOVOSYL TRANSFERASE SQD2"/>
    <property type="match status" value="1"/>
</dbReference>
<dbReference type="Gene3D" id="3.40.50.2000">
    <property type="entry name" value="Glycogen Phosphorylase B"/>
    <property type="match status" value="2"/>
</dbReference>
<feature type="domain" description="Glycosyl transferase family 1" evidence="1">
    <location>
        <begin position="178"/>
        <end position="291"/>
    </location>
</feature>
<keyword evidence="3" id="KW-0808">Transferase</keyword>
<dbReference type="InterPro" id="IPR028098">
    <property type="entry name" value="Glyco_trans_4-like_N"/>
</dbReference>
<dbReference type="RefSeq" id="WP_175561632.1">
    <property type="nucleotide sequence ID" value="NZ_FRDA01000001.1"/>
</dbReference>
<evidence type="ECO:0000259" key="1">
    <source>
        <dbReference type="Pfam" id="PF00534"/>
    </source>
</evidence>
<sequence length="585" mass="64201">MTIHVLQVSKEFQPLSSGVARHIQGLAQALSGNHEIALNILAPTVEAASAPCPVKQGGYRHLWALIGASDVVHVHGARTPFAAVAGILARLRGVPLVYTPHCYYDSGAPWRRLLKTLWDKTIERALVASAGAVVLLHQGWVADLARRGLYPASVMIIPNCIDDQRRSAPWTVERIPGAPALLSVGRLDPVKRIDDVIAALATSSLAHAVLHIIGRGEDRSRLEAIALQSGLADRVRFHGWQDDDATQRMMAGCDAMVLASEREGMPTVVLEALLAGVPIACSDIDGCRSITDAVGWEHLFAVADIPALSECVARTALGAVPDAVIEAVKEGFTWQRKAPQLAAVYVDLATARRPSQSLMKRLARHLSNYDNPHSLGSRLRAKRIGPLLALIDQAYLRHGHVNLIDVGGTVRYWNIVPSEYLDARRVSITLVNLGTVRQVASHPRFTLVQGDGCDLSAYEDGAFHVAHSNSVIEHVGGALRATKFAHEMKRVAEHYFIQTPDFWCPFEPHCMTPLFHWSPYWLRTWLVQRVALGHWPRARNGAEARALVDSAQLLTRRQFQAMLPEARIIRERVIGLPKSLIAVNS</sequence>
<dbReference type="CDD" id="cd03801">
    <property type="entry name" value="GT4_PimA-like"/>
    <property type="match status" value="1"/>
</dbReference>
<reference evidence="3 4" key="1">
    <citation type="submission" date="2016-11" db="EMBL/GenBank/DDBJ databases">
        <authorList>
            <person name="Jaros S."/>
            <person name="Januszkiewicz K."/>
            <person name="Wedrychowicz H."/>
        </authorList>
    </citation>
    <scope>NUCLEOTIDE SEQUENCE [LARGE SCALE GENOMIC DNA]</scope>
    <source>
        <strain evidence="3 4">LMG 26898</strain>
    </source>
</reference>
<organism evidence="3 4">
    <name type="scientific">Pseudomonas asturiensis</name>
    <dbReference type="NCBI Taxonomy" id="1190415"/>
    <lineage>
        <taxon>Bacteria</taxon>
        <taxon>Pseudomonadati</taxon>
        <taxon>Pseudomonadota</taxon>
        <taxon>Gammaproteobacteria</taxon>
        <taxon>Pseudomonadales</taxon>
        <taxon>Pseudomonadaceae</taxon>
        <taxon>Pseudomonas</taxon>
    </lineage>
</organism>
<dbReference type="SUPFAM" id="SSF53756">
    <property type="entry name" value="UDP-Glycosyltransferase/glycogen phosphorylase"/>
    <property type="match status" value="1"/>
</dbReference>
<protein>
    <submittedName>
        <fullName evidence="3">Glycosyltransferase involved in cell wall bisynthesis</fullName>
    </submittedName>
</protein>
<evidence type="ECO:0000313" key="3">
    <source>
        <dbReference type="EMBL" id="SHM56662.1"/>
    </source>
</evidence>
<dbReference type="PANTHER" id="PTHR45947">
    <property type="entry name" value="SULFOQUINOVOSYL TRANSFERASE SQD2"/>
    <property type="match status" value="1"/>
</dbReference>
<dbReference type="Gene3D" id="3.40.50.150">
    <property type="entry name" value="Vaccinia Virus protein VP39"/>
    <property type="match status" value="1"/>
</dbReference>
<dbReference type="AlphaFoldDB" id="A0A1M7JUD0"/>
<dbReference type="SUPFAM" id="SSF53335">
    <property type="entry name" value="S-adenosyl-L-methionine-dependent methyltransferases"/>
    <property type="match status" value="1"/>
</dbReference>
<dbReference type="InterPro" id="IPR001296">
    <property type="entry name" value="Glyco_trans_1"/>
</dbReference>
<proteinExistence type="predicted"/>
<dbReference type="InterPro" id="IPR029063">
    <property type="entry name" value="SAM-dependent_MTases_sf"/>
</dbReference>
<dbReference type="Pfam" id="PF00534">
    <property type="entry name" value="Glycos_transf_1"/>
    <property type="match status" value="1"/>
</dbReference>
<evidence type="ECO:0000259" key="2">
    <source>
        <dbReference type="Pfam" id="PF13579"/>
    </source>
</evidence>
<dbReference type="Pfam" id="PF13579">
    <property type="entry name" value="Glyco_trans_4_4"/>
    <property type="match status" value="1"/>
</dbReference>